<reference evidence="2 3" key="1">
    <citation type="journal article" date="2018" name="PLoS ONE">
        <title>The draft genome of Kipferlia bialata reveals reductive genome evolution in fornicate parasites.</title>
        <authorList>
            <person name="Tanifuji G."/>
            <person name="Takabayashi S."/>
            <person name="Kume K."/>
            <person name="Takagi M."/>
            <person name="Nakayama T."/>
            <person name="Kamikawa R."/>
            <person name="Inagaki Y."/>
            <person name="Hashimoto T."/>
        </authorList>
    </citation>
    <scope>NUCLEOTIDE SEQUENCE [LARGE SCALE GENOMIC DNA]</scope>
    <source>
        <strain evidence="2">NY0173</strain>
    </source>
</reference>
<dbReference type="AlphaFoldDB" id="A0A9K3D994"/>
<feature type="region of interest" description="Disordered" evidence="1">
    <location>
        <begin position="1"/>
        <end position="48"/>
    </location>
</feature>
<dbReference type="OrthoDB" id="190846at2759"/>
<gene>
    <name evidence="2" type="ORF">KIPB_014431</name>
</gene>
<evidence type="ECO:0000313" key="2">
    <source>
        <dbReference type="EMBL" id="GIQ91261.1"/>
    </source>
</evidence>
<keyword evidence="3" id="KW-1185">Reference proteome</keyword>
<proteinExistence type="predicted"/>
<organism evidence="2 3">
    <name type="scientific">Kipferlia bialata</name>
    <dbReference type="NCBI Taxonomy" id="797122"/>
    <lineage>
        <taxon>Eukaryota</taxon>
        <taxon>Metamonada</taxon>
        <taxon>Carpediemonas-like organisms</taxon>
        <taxon>Kipferlia</taxon>
    </lineage>
</organism>
<feature type="compositionally biased region" description="Low complexity" evidence="1">
    <location>
        <begin position="23"/>
        <end position="32"/>
    </location>
</feature>
<evidence type="ECO:0000256" key="1">
    <source>
        <dbReference type="SAM" id="MobiDB-lite"/>
    </source>
</evidence>
<protein>
    <submittedName>
        <fullName evidence="2">Uncharacterized protein</fullName>
    </submittedName>
</protein>
<feature type="non-terminal residue" evidence="2">
    <location>
        <position position="1"/>
    </location>
</feature>
<dbReference type="Proteomes" id="UP000265618">
    <property type="component" value="Unassembled WGS sequence"/>
</dbReference>
<comment type="caution">
    <text evidence="2">The sequence shown here is derived from an EMBL/GenBank/DDBJ whole genome shotgun (WGS) entry which is preliminary data.</text>
</comment>
<evidence type="ECO:0000313" key="3">
    <source>
        <dbReference type="Proteomes" id="UP000265618"/>
    </source>
</evidence>
<name>A0A9K3D994_9EUKA</name>
<sequence>MVKLPSFPASPKVKRGGKGGKSGKQSKAASPAIPGSVSAVPSMEGVPVQEGSSIKHPIILVPGLGGTVLKVRHKETGKELVVWPRLYTEDAACQRFLWGDTVADPEDETSPLF</sequence>
<dbReference type="EMBL" id="BDIP01007413">
    <property type="protein sequence ID" value="GIQ91261.1"/>
    <property type="molecule type" value="Genomic_DNA"/>
</dbReference>
<accession>A0A9K3D994</accession>